<comment type="subcellular location">
    <subcellularLocation>
        <location evidence="1">Mitochondrion</location>
    </subcellularLocation>
</comment>
<dbReference type="PANTHER" id="PTHR28235:SF1">
    <property type="entry name" value="SMALL RIBOSOMAL SUBUNIT PROTEIN MS41"/>
    <property type="match status" value="1"/>
</dbReference>
<protein>
    <recommendedName>
        <fullName evidence="4">Small ribosomal subunit protein mS41</fullName>
    </recommendedName>
</protein>
<evidence type="ECO:0000256" key="3">
    <source>
        <dbReference type="ARBA" id="ARBA00023128"/>
    </source>
</evidence>
<dbReference type="Pfam" id="PF09597">
    <property type="entry name" value="SAM_Ribosomal_mS41"/>
    <property type="match status" value="1"/>
</dbReference>
<comment type="caution">
    <text evidence="6">The sequence shown here is derived from an EMBL/GenBank/DDBJ whole genome shotgun (WGS) entry which is preliminary data.</text>
</comment>
<accession>A0A0G2F437</accession>
<evidence type="ECO:0000259" key="5">
    <source>
        <dbReference type="Pfam" id="PF09597"/>
    </source>
</evidence>
<organism evidence="6 7">
    <name type="scientific">Phaeomoniella chlamydospora</name>
    <name type="common">Phaeoacremonium chlamydosporum</name>
    <dbReference type="NCBI Taxonomy" id="158046"/>
    <lineage>
        <taxon>Eukaryota</taxon>
        <taxon>Fungi</taxon>
        <taxon>Dikarya</taxon>
        <taxon>Ascomycota</taxon>
        <taxon>Pezizomycotina</taxon>
        <taxon>Eurotiomycetes</taxon>
        <taxon>Chaetothyriomycetidae</taxon>
        <taxon>Phaeomoniellales</taxon>
        <taxon>Phaeomoniellaceae</taxon>
        <taxon>Phaeomoniella</taxon>
    </lineage>
</organism>
<evidence type="ECO:0000313" key="6">
    <source>
        <dbReference type="EMBL" id="KKY29026.1"/>
    </source>
</evidence>
<name>A0A0G2F437_PHACM</name>
<keyword evidence="3" id="KW-0496">Mitochondrion</keyword>
<dbReference type="InterPro" id="IPR039603">
    <property type="entry name" value="Ribosomal_mS41"/>
</dbReference>
<reference evidence="6 7" key="1">
    <citation type="submission" date="2015-05" db="EMBL/GenBank/DDBJ databases">
        <title>Distinctive expansion of gene families associated with plant cell wall degradation and secondary metabolism in the genomes of grapevine trunk pathogens.</title>
        <authorList>
            <person name="Lawrence D.P."/>
            <person name="Travadon R."/>
            <person name="Rolshausen P.E."/>
            <person name="Baumgartner K."/>
        </authorList>
    </citation>
    <scope>NUCLEOTIDE SEQUENCE [LARGE SCALE GENOMIC DNA]</scope>
    <source>
        <strain evidence="6">UCRPC4</strain>
    </source>
</reference>
<dbReference type="OrthoDB" id="18595at2759"/>
<dbReference type="EMBL" id="LCWF01000006">
    <property type="protein sequence ID" value="KKY29026.1"/>
    <property type="molecule type" value="Genomic_DNA"/>
</dbReference>
<comment type="similarity">
    <text evidence="2">Belongs to the mitochondrion-specific ribosomal protein mS41 family.</text>
</comment>
<dbReference type="Proteomes" id="UP000053317">
    <property type="component" value="Unassembled WGS sequence"/>
</dbReference>
<evidence type="ECO:0000256" key="2">
    <source>
        <dbReference type="ARBA" id="ARBA00010492"/>
    </source>
</evidence>
<proteinExistence type="inferred from homology"/>
<dbReference type="InterPro" id="IPR019083">
    <property type="entry name" value="SAM_Ribosomal_mS41"/>
</dbReference>
<keyword evidence="7" id="KW-1185">Reference proteome</keyword>
<dbReference type="GO" id="GO:0005739">
    <property type="term" value="C:mitochondrion"/>
    <property type="evidence" value="ECO:0007669"/>
    <property type="project" value="UniProtKB-SubCell"/>
</dbReference>
<evidence type="ECO:0000256" key="4">
    <source>
        <dbReference type="ARBA" id="ARBA00035129"/>
    </source>
</evidence>
<evidence type="ECO:0000256" key="1">
    <source>
        <dbReference type="ARBA" id="ARBA00004173"/>
    </source>
</evidence>
<sequence length="168" mass="18896">MSSEQMKEAGIEPPRTRRYLLRWLEKFRRGDYGIGGDLQHVKDGAAEVRVVEVPALKKDPSKQSNYEPTSLTLTPGHIKLVVNLPEGQEKPTGDTTKLKKVKGLKLVRGSTISGPYVKPKAGGKGSVGVICVQEGMWEERRGRKIDGGERRRAEVRWRRAVEEHRKNN</sequence>
<feature type="domain" description="Small ribosomal subunit protein mS41 SAM" evidence="5">
    <location>
        <begin position="1"/>
        <end position="30"/>
    </location>
</feature>
<evidence type="ECO:0000313" key="7">
    <source>
        <dbReference type="Proteomes" id="UP000053317"/>
    </source>
</evidence>
<reference evidence="6 7" key="2">
    <citation type="submission" date="2015-05" db="EMBL/GenBank/DDBJ databases">
        <authorList>
            <person name="Morales-Cruz A."/>
            <person name="Amrine K.C."/>
            <person name="Cantu D."/>
        </authorList>
    </citation>
    <scope>NUCLEOTIDE SEQUENCE [LARGE SCALE GENOMIC DNA]</scope>
    <source>
        <strain evidence="6">UCRPC4</strain>
    </source>
</reference>
<dbReference type="PANTHER" id="PTHR28235">
    <property type="entry name" value="PROTEIN FYV4, MITOCHONDRIAL"/>
    <property type="match status" value="1"/>
</dbReference>
<dbReference type="AlphaFoldDB" id="A0A0G2F437"/>
<gene>
    <name evidence="6" type="ORF">UCRPC4_g00215</name>
</gene>